<protein>
    <submittedName>
        <fullName evidence="3">Glycosyltransferase</fullName>
    </submittedName>
</protein>
<sequence length="418" mass="47469">MSFVEPLFHFDTQSDCRERFNDFIENCWCSSFGKGGNNMKERKGIGEKKRVGMVVNETWNMYNFRGGLIKKLILEGYEVVVIASTDKFAEKLRNLGAKVVDIEINSKGTDPIEDLKLILTLHNIYKKEKLDIVFNYTEKPIICGTIAAKLAKVIPIAVTTGLGYGFIKEGKATNVVEKLYKFSLEFAKEVWFLNENDKKIFLERKLVDSNKTFVLNGEGIDTDHFKPLKETRSDCKIKFLMIARALWDKGVKEYCEAAEIIKSKHRDKEIEFLFLGGVGLPNPLAVPREYMEKYHNEGTINYLGVGDVTPVIEGSSCFVLPSYREGISRVIMENASMGKPVIAADVPGCRELVDDGKTGYLCTPGESKDLAQKLEWFINLSEERREKAGKLGRQKMIDEFSENMVVGVYLDKLKKWLN</sequence>
<dbReference type="PANTHER" id="PTHR12526:SF638">
    <property type="entry name" value="SPORE COAT PROTEIN SA"/>
    <property type="match status" value="1"/>
</dbReference>
<dbReference type="EMBL" id="QUAJ01000003">
    <property type="protein sequence ID" value="REI42668.1"/>
    <property type="molecule type" value="Genomic_DNA"/>
</dbReference>
<dbReference type="Gene3D" id="3.40.50.2000">
    <property type="entry name" value="Glycogen Phosphorylase B"/>
    <property type="match status" value="2"/>
</dbReference>
<proteinExistence type="predicted"/>
<dbReference type="PANTHER" id="PTHR12526">
    <property type="entry name" value="GLYCOSYLTRANSFERASE"/>
    <property type="match status" value="1"/>
</dbReference>
<dbReference type="Pfam" id="PF13477">
    <property type="entry name" value="Glyco_trans_4_2"/>
    <property type="match status" value="1"/>
</dbReference>
<reference evidence="3 4" key="1">
    <citation type="submission" date="2018-08" db="EMBL/GenBank/DDBJ databases">
        <title>Draft genome sequence of Psychrilyobacter sp. strain SD5 isolated from Black Sea water.</title>
        <authorList>
            <person name="Yadav S."/>
            <person name="Villanueva L."/>
            <person name="Damste J.S.S."/>
        </authorList>
    </citation>
    <scope>NUCLEOTIDE SEQUENCE [LARGE SCALE GENOMIC DNA]</scope>
    <source>
        <strain evidence="3 4">SD5</strain>
    </source>
</reference>
<dbReference type="InterPro" id="IPR028098">
    <property type="entry name" value="Glyco_trans_4-like_N"/>
</dbReference>
<evidence type="ECO:0000313" key="4">
    <source>
        <dbReference type="Proteomes" id="UP000263486"/>
    </source>
</evidence>
<feature type="domain" description="Glycosyl transferase family 1" evidence="1">
    <location>
        <begin position="234"/>
        <end position="394"/>
    </location>
</feature>
<gene>
    <name evidence="3" type="ORF">DYH56_02555</name>
</gene>
<dbReference type="SUPFAM" id="SSF53756">
    <property type="entry name" value="UDP-Glycosyltransferase/glycogen phosphorylase"/>
    <property type="match status" value="1"/>
</dbReference>
<keyword evidence="4" id="KW-1185">Reference proteome</keyword>
<dbReference type="CDD" id="cd03808">
    <property type="entry name" value="GT4_CapM-like"/>
    <property type="match status" value="1"/>
</dbReference>
<evidence type="ECO:0000259" key="2">
    <source>
        <dbReference type="Pfam" id="PF13477"/>
    </source>
</evidence>
<comment type="caution">
    <text evidence="3">The sequence shown here is derived from an EMBL/GenBank/DDBJ whole genome shotgun (WGS) entry which is preliminary data.</text>
</comment>
<name>A0ABX9KJQ7_9FUSO</name>
<evidence type="ECO:0000259" key="1">
    <source>
        <dbReference type="Pfam" id="PF00534"/>
    </source>
</evidence>
<feature type="domain" description="Glycosyltransferase subfamily 4-like N-terminal" evidence="2">
    <location>
        <begin position="68"/>
        <end position="192"/>
    </location>
</feature>
<dbReference type="Proteomes" id="UP000263486">
    <property type="component" value="Unassembled WGS sequence"/>
</dbReference>
<accession>A0ABX9KJQ7</accession>
<organism evidence="3 4">
    <name type="scientific">Psychrilyobacter piezotolerans</name>
    <dbReference type="NCBI Taxonomy" id="2293438"/>
    <lineage>
        <taxon>Bacteria</taxon>
        <taxon>Fusobacteriati</taxon>
        <taxon>Fusobacteriota</taxon>
        <taxon>Fusobacteriia</taxon>
        <taxon>Fusobacteriales</taxon>
        <taxon>Fusobacteriaceae</taxon>
        <taxon>Psychrilyobacter</taxon>
    </lineage>
</organism>
<evidence type="ECO:0000313" key="3">
    <source>
        <dbReference type="EMBL" id="REI42668.1"/>
    </source>
</evidence>
<dbReference type="InterPro" id="IPR001296">
    <property type="entry name" value="Glyco_trans_1"/>
</dbReference>
<dbReference type="Pfam" id="PF00534">
    <property type="entry name" value="Glycos_transf_1"/>
    <property type="match status" value="1"/>
</dbReference>